<accession>A0A3M7RRL1</accession>
<keyword evidence="2" id="KW-1185">Reference proteome</keyword>
<dbReference type="Proteomes" id="UP000276133">
    <property type="component" value="Unassembled WGS sequence"/>
</dbReference>
<protein>
    <submittedName>
        <fullName evidence="1">Uncharacterized protein</fullName>
    </submittedName>
</protein>
<evidence type="ECO:0000313" key="1">
    <source>
        <dbReference type="EMBL" id="RNA26109.1"/>
    </source>
</evidence>
<sequence>MNKQFHIYSADLTRGFLRDIDKNVLIDTRQIDVAHTASKTFKNYLRQLKFRINKININSALH</sequence>
<proteinExistence type="predicted"/>
<name>A0A3M7RRL1_BRAPC</name>
<gene>
    <name evidence="1" type="ORF">BpHYR1_027407</name>
</gene>
<dbReference type="EMBL" id="REGN01002802">
    <property type="protein sequence ID" value="RNA26109.1"/>
    <property type="molecule type" value="Genomic_DNA"/>
</dbReference>
<organism evidence="1 2">
    <name type="scientific">Brachionus plicatilis</name>
    <name type="common">Marine rotifer</name>
    <name type="synonym">Brachionus muelleri</name>
    <dbReference type="NCBI Taxonomy" id="10195"/>
    <lineage>
        <taxon>Eukaryota</taxon>
        <taxon>Metazoa</taxon>
        <taxon>Spiralia</taxon>
        <taxon>Gnathifera</taxon>
        <taxon>Rotifera</taxon>
        <taxon>Eurotatoria</taxon>
        <taxon>Monogononta</taxon>
        <taxon>Pseudotrocha</taxon>
        <taxon>Ploima</taxon>
        <taxon>Brachionidae</taxon>
        <taxon>Brachionus</taxon>
    </lineage>
</organism>
<evidence type="ECO:0000313" key="2">
    <source>
        <dbReference type="Proteomes" id="UP000276133"/>
    </source>
</evidence>
<reference evidence="1 2" key="1">
    <citation type="journal article" date="2018" name="Sci. Rep.">
        <title>Genomic signatures of local adaptation to the degree of environmental predictability in rotifers.</title>
        <authorList>
            <person name="Franch-Gras L."/>
            <person name="Hahn C."/>
            <person name="Garcia-Roger E.M."/>
            <person name="Carmona M.J."/>
            <person name="Serra M."/>
            <person name="Gomez A."/>
        </authorList>
    </citation>
    <scope>NUCLEOTIDE SEQUENCE [LARGE SCALE GENOMIC DNA]</scope>
    <source>
        <strain evidence="1">HYR1</strain>
    </source>
</reference>
<comment type="caution">
    <text evidence="1">The sequence shown here is derived from an EMBL/GenBank/DDBJ whole genome shotgun (WGS) entry which is preliminary data.</text>
</comment>
<dbReference type="AlphaFoldDB" id="A0A3M7RRL1"/>